<keyword evidence="1" id="KW-1133">Transmembrane helix</keyword>
<evidence type="ECO:0000256" key="1">
    <source>
        <dbReference type="SAM" id="Phobius"/>
    </source>
</evidence>
<name>A0ABY5SCN8_9BACL</name>
<accession>A0ABY5SCN8</accession>
<gene>
    <name evidence="2" type="ORF">L1F29_06265</name>
</gene>
<proteinExistence type="predicted"/>
<dbReference type="Proteomes" id="UP001057877">
    <property type="component" value="Chromosome"/>
</dbReference>
<keyword evidence="1" id="KW-0472">Membrane</keyword>
<reference evidence="2" key="1">
    <citation type="submission" date="2022-01" db="EMBL/GenBank/DDBJ databases">
        <title>Paenibacillus spongiae sp. nov., isolated from marine sponge.</title>
        <authorList>
            <person name="Li Z."/>
            <person name="Zhang M."/>
        </authorList>
    </citation>
    <scope>NUCLEOTIDE SEQUENCE</scope>
    <source>
        <strain evidence="2">PHS-Z3</strain>
    </source>
</reference>
<evidence type="ECO:0000313" key="2">
    <source>
        <dbReference type="EMBL" id="UVI31424.1"/>
    </source>
</evidence>
<dbReference type="RefSeq" id="WP_258387486.1">
    <property type="nucleotide sequence ID" value="NZ_CP091430.1"/>
</dbReference>
<organism evidence="2 3">
    <name type="scientific">Paenibacillus spongiae</name>
    <dbReference type="NCBI Taxonomy" id="2909671"/>
    <lineage>
        <taxon>Bacteria</taxon>
        <taxon>Bacillati</taxon>
        <taxon>Bacillota</taxon>
        <taxon>Bacilli</taxon>
        <taxon>Bacillales</taxon>
        <taxon>Paenibacillaceae</taxon>
        <taxon>Paenibacillus</taxon>
    </lineage>
</organism>
<feature type="transmembrane region" description="Helical" evidence="1">
    <location>
        <begin position="21"/>
        <end position="43"/>
    </location>
</feature>
<protein>
    <recommendedName>
        <fullName evidence="4">Pilus assembly protein</fullName>
    </recommendedName>
</protein>
<keyword evidence="1" id="KW-0812">Transmembrane</keyword>
<evidence type="ECO:0008006" key="4">
    <source>
        <dbReference type="Google" id="ProtNLM"/>
    </source>
</evidence>
<evidence type="ECO:0000313" key="3">
    <source>
        <dbReference type="Proteomes" id="UP001057877"/>
    </source>
</evidence>
<keyword evidence="3" id="KW-1185">Reference proteome</keyword>
<sequence>MKRLKRSDGRTGKRDGEAGGIVLEASLIMPIVLMAIVFFILLIRLSAVQMALHGAASQVTRQAASHMYPVALAAEQFSKSLPSRVNAMQPLPGIETVAGALENWLPQPAGPLLAAAVKGDWQGAANASAAEAGRAALEPLLREAAEGGLLSTDRLRLLHLRLPGLPGGSDPYIRVQVEYSFPLGLPFMKKTLLIREQAEERVWIADHVPAPRDGASDGNQEQVLLQIVAIEPDPLHPGRTARLIARTDPGRQISLSIEYKSGTSKAKNLGDATADANGYAEWTWLVSGNTTPGIWEAIVTGEGGARAARHFDVQKRKADFE</sequence>
<dbReference type="EMBL" id="CP091430">
    <property type="protein sequence ID" value="UVI31424.1"/>
    <property type="molecule type" value="Genomic_DNA"/>
</dbReference>